<reference evidence="1 2" key="1">
    <citation type="submission" date="2020-08" db="EMBL/GenBank/DDBJ databases">
        <title>Genomic Encyclopedia of Type Strains, Phase IV (KMG-IV): sequencing the most valuable type-strain genomes for metagenomic binning, comparative biology and taxonomic classification.</title>
        <authorList>
            <person name="Goeker M."/>
        </authorList>
    </citation>
    <scope>NUCLEOTIDE SEQUENCE [LARGE SCALE GENOMIC DNA]</scope>
    <source>
        <strain evidence="1 2">DSM 27521</strain>
    </source>
</reference>
<sequence>MRDATLPHEWTGTGCVLQIQAELLEGVHLDDLFKLSPIWPYDSLPLLQ</sequence>
<protein>
    <submittedName>
        <fullName evidence="1">Uncharacterized protein</fullName>
    </submittedName>
</protein>
<accession>A0A7W8NRA2</accession>
<comment type="caution">
    <text evidence="1">The sequence shown here is derived from an EMBL/GenBank/DDBJ whole genome shotgun (WGS) entry which is preliminary data.</text>
</comment>
<dbReference type="EMBL" id="JACHFK010000015">
    <property type="protein sequence ID" value="MBB5378741.1"/>
    <property type="molecule type" value="Genomic_DNA"/>
</dbReference>
<evidence type="ECO:0000313" key="2">
    <source>
        <dbReference type="Proteomes" id="UP000539473"/>
    </source>
</evidence>
<dbReference type="AlphaFoldDB" id="A0A7W8NRA2"/>
<organism evidence="1 2">
    <name type="scientific">Deinococcus metalli</name>
    <dbReference type="NCBI Taxonomy" id="1141878"/>
    <lineage>
        <taxon>Bacteria</taxon>
        <taxon>Thermotogati</taxon>
        <taxon>Deinococcota</taxon>
        <taxon>Deinococci</taxon>
        <taxon>Deinococcales</taxon>
        <taxon>Deinococcaceae</taxon>
        <taxon>Deinococcus</taxon>
    </lineage>
</organism>
<name>A0A7W8NRA2_9DEIO</name>
<evidence type="ECO:0000313" key="1">
    <source>
        <dbReference type="EMBL" id="MBB5378741.1"/>
    </source>
</evidence>
<proteinExistence type="predicted"/>
<dbReference type="RefSeq" id="WP_184115476.1">
    <property type="nucleotide sequence ID" value="NZ_BNAJ01000014.1"/>
</dbReference>
<gene>
    <name evidence="1" type="ORF">HNQ07_004248</name>
</gene>
<dbReference type="Proteomes" id="UP000539473">
    <property type="component" value="Unassembled WGS sequence"/>
</dbReference>